<comment type="subcellular location">
    <subcellularLocation>
        <location evidence="1">Nucleus</location>
    </subcellularLocation>
</comment>
<feature type="compositionally biased region" description="Polar residues" evidence="6">
    <location>
        <begin position="64"/>
        <end position="76"/>
    </location>
</feature>
<dbReference type="InterPro" id="IPR001739">
    <property type="entry name" value="Methyl_CpG_DNA-bd"/>
</dbReference>
<evidence type="ECO:0000313" key="8">
    <source>
        <dbReference type="EMBL" id="PSR86462.1"/>
    </source>
</evidence>
<dbReference type="FunCoup" id="A0A2R6P737">
    <property type="interactions" value="1654"/>
</dbReference>
<keyword evidence="5" id="KW-0539">Nucleus</keyword>
<dbReference type="Proteomes" id="UP000241394">
    <property type="component" value="Chromosome LG28"/>
</dbReference>
<evidence type="ECO:0000256" key="6">
    <source>
        <dbReference type="SAM" id="MobiDB-lite"/>
    </source>
</evidence>
<reference evidence="8 9" key="1">
    <citation type="submission" date="2017-07" db="EMBL/GenBank/DDBJ databases">
        <title>An improved, manually edited Actinidia chinensis var. chinensis (kiwifruit) genome highlights the challenges associated with draft genomes and gene prediction in plants.</title>
        <authorList>
            <person name="Pilkington S."/>
            <person name="Crowhurst R."/>
            <person name="Hilario E."/>
            <person name="Nardozza S."/>
            <person name="Fraser L."/>
            <person name="Peng Y."/>
            <person name="Gunaseelan K."/>
            <person name="Simpson R."/>
            <person name="Tahir J."/>
            <person name="Deroles S."/>
            <person name="Templeton K."/>
            <person name="Luo Z."/>
            <person name="Davy M."/>
            <person name="Cheng C."/>
            <person name="Mcneilage M."/>
            <person name="Scaglione D."/>
            <person name="Liu Y."/>
            <person name="Zhang Q."/>
            <person name="Datson P."/>
            <person name="De Silva N."/>
            <person name="Gardiner S."/>
            <person name="Bassett H."/>
            <person name="Chagne D."/>
            <person name="Mccallum J."/>
            <person name="Dzierzon H."/>
            <person name="Deng C."/>
            <person name="Wang Y.-Y."/>
            <person name="Barron N."/>
            <person name="Manako K."/>
            <person name="Bowen J."/>
            <person name="Foster T."/>
            <person name="Erridge Z."/>
            <person name="Tiffin H."/>
            <person name="Waite C."/>
            <person name="Davies K."/>
            <person name="Grierson E."/>
            <person name="Laing W."/>
            <person name="Kirk R."/>
            <person name="Chen X."/>
            <person name="Wood M."/>
            <person name="Montefiori M."/>
            <person name="Brummell D."/>
            <person name="Schwinn K."/>
            <person name="Catanach A."/>
            <person name="Fullerton C."/>
            <person name="Li D."/>
            <person name="Meiyalaghan S."/>
            <person name="Nieuwenhuizen N."/>
            <person name="Read N."/>
            <person name="Prakash R."/>
            <person name="Hunter D."/>
            <person name="Zhang H."/>
            <person name="Mckenzie M."/>
            <person name="Knabel M."/>
            <person name="Harris A."/>
            <person name="Allan A."/>
            <person name="Chen A."/>
            <person name="Janssen B."/>
            <person name="Plunkett B."/>
            <person name="Dwamena C."/>
            <person name="Voogd C."/>
            <person name="Leif D."/>
            <person name="Lafferty D."/>
            <person name="Souleyre E."/>
            <person name="Varkonyi-Gasic E."/>
            <person name="Gambi F."/>
            <person name="Hanley J."/>
            <person name="Yao J.-L."/>
            <person name="Cheung J."/>
            <person name="David K."/>
            <person name="Warren B."/>
            <person name="Marsh K."/>
            <person name="Snowden K."/>
            <person name="Lin-Wang K."/>
            <person name="Brian L."/>
            <person name="Martinez-Sanchez M."/>
            <person name="Wang M."/>
            <person name="Ileperuma N."/>
            <person name="Macnee N."/>
            <person name="Campin R."/>
            <person name="Mcatee P."/>
            <person name="Drummond R."/>
            <person name="Espley R."/>
            <person name="Ireland H."/>
            <person name="Wu R."/>
            <person name="Atkinson R."/>
            <person name="Karunairetnam S."/>
            <person name="Bulley S."/>
            <person name="Chunkath S."/>
            <person name="Hanley Z."/>
            <person name="Storey R."/>
            <person name="Thrimawithana A."/>
            <person name="Thomson S."/>
            <person name="David C."/>
            <person name="Testolin R."/>
        </authorList>
    </citation>
    <scope>NUCLEOTIDE SEQUENCE [LARGE SCALE GENOMIC DNA]</scope>
    <source>
        <strain evidence="9">cv. Red5</strain>
        <tissue evidence="8">Young leaf</tissue>
    </source>
</reference>
<proteinExistence type="predicted"/>
<evidence type="ECO:0000256" key="5">
    <source>
        <dbReference type="ARBA" id="ARBA00023242"/>
    </source>
</evidence>
<dbReference type="GO" id="GO:0003677">
    <property type="term" value="F:DNA binding"/>
    <property type="evidence" value="ECO:0007669"/>
    <property type="project" value="UniProtKB-KW"/>
</dbReference>
<dbReference type="Pfam" id="PF01429">
    <property type="entry name" value="MBD"/>
    <property type="match status" value="1"/>
</dbReference>
<dbReference type="OrthoDB" id="10072024at2759"/>
<feature type="region of interest" description="Disordered" evidence="6">
    <location>
        <begin position="165"/>
        <end position="195"/>
    </location>
</feature>
<dbReference type="EMBL" id="NKQK01000028">
    <property type="protein sequence ID" value="PSR86462.1"/>
    <property type="molecule type" value="Genomic_DNA"/>
</dbReference>
<keyword evidence="2" id="KW-0805">Transcription regulation</keyword>
<accession>A0A2R6P737</accession>
<sequence>MSTCDPSGGDPTPLFHYIDPDPIEPDQLFDADGHHIPQDPLLQSGTFIEADLDPTAPTLAEAQPAQNGVSEQNQCETPEPVSDEPELPASAVTTAAIDGESTPAAPKETPLAAAPERPSWLPEDWRVDYRVRSSGASAGTVDRYYFEPASGRKFRSRKEVEYFLQTGGKRKKTANPDADTNEKSGSKKKRSAPLNFDFNDVPENVRWVMTDAVKDQWTPFIGDQIVPKSTRQEWNSAYHFSCC</sequence>
<dbReference type="PROSITE" id="PS50982">
    <property type="entry name" value="MBD"/>
    <property type="match status" value="1"/>
</dbReference>
<protein>
    <submittedName>
        <fullName evidence="8">Methyl-CpG-binding domain-containing protein</fullName>
    </submittedName>
</protein>
<keyword evidence="3" id="KW-0238">DNA-binding</keyword>
<dbReference type="PANTHER" id="PTHR12396:SF46">
    <property type="entry name" value="METHYL-CPG-BINDING DOMAIN-CONTAINING PROTEIN 6"/>
    <property type="match status" value="1"/>
</dbReference>
<dbReference type="PANTHER" id="PTHR12396">
    <property type="entry name" value="METHYL-CPG BINDING PROTEIN, MBD"/>
    <property type="match status" value="1"/>
</dbReference>
<gene>
    <name evidence="8" type="ORF">CEY00_Acc32084</name>
</gene>
<dbReference type="SUPFAM" id="SSF54171">
    <property type="entry name" value="DNA-binding domain"/>
    <property type="match status" value="1"/>
</dbReference>
<dbReference type="GO" id="GO:0005634">
    <property type="term" value="C:nucleus"/>
    <property type="evidence" value="ECO:0007669"/>
    <property type="project" value="UniProtKB-SubCell"/>
</dbReference>
<evidence type="ECO:0000256" key="2">
    <source>
        <dbReference type="ARBA" id="ARBA00023015"/>
    </source>
</evidence>
<evidence type="ECO:0000256" key="3">
    <source>
        <dbReference type="ARBA" id="ARBA00023125"/>
    </source>
</evidence>
<dbReference type="OMA" id="QTHMSAS"/>
<dbReference type="AlphaFoldDB" id="A0A2R6P737"/>
<evidence type="ECO:0000256" key="4">
    <source>
        <dbReference type="ARBA" id="ARBA00023163"/>
    </source>
</evidence>
<dbReference type="Gramene" id="PSR86462">
    <property type="protein sequence ID" value="PSR86462"/>
    <property type="gene ID" value="CEY00_Acc32084"/>
</dbReference>
<dbReference type="InParanoid" id="A0A2R6P737"/>
<dbReference type="Gene3D" id="3.30.890.10">
    <property type="entry name" value="Methyl-cpg-binding Protein 2, Chain A"/>
    <property type="match status" value="1"/>
</dbReference>
<comment type="caution">
    <text evidence="8">The sequence shown here is derived from an EMBL/GenBank/DDBJ whole genome shotgun (WGS) entry which is preliminary data.</text>
</comment>
<name>A0A2R6P737_ACTCC</name>
<feature type="region of interest" description="Disordered" evidence="6">
    <location>
        <begin position="1"/>
        <end position="117"/>
    </location>
</feature>
<dbReference type="STRING" id="1590841.A0A2R6P737"/>
<dbReference type="SMART" id="SM00391">
    <property type="entry name" value="MBD"/>
    <property type="match status" value="1"/>
</dbReference>
<feature type="domain" description="MBD" evidence="7">
    <location>
        <begin position="111"/>
        <end position="185"/>
    </location>
</feature>
<keyword evidence="4" id="KW-0804">Transcription</keyword>
<evidence type="ECO:0000256" key="1">
    <source>
        <dbReference type="ARBA" id="ARBA00004123"/>
    </source>
</evidence>
<evidence type="ECO:0000313" key="9">
    <source>
        <dbReference type="Proteomes" id="UP000241394"/>
    </source>
</evidence>
<evidence type="ECO:0000259" key="7">
    <source>
        <dbReference type="PROSITE" id="PS50982"/>
    </source>
</evidence>
<dbReference type="InterPro" id="IPR016177">
    <property type="entry name" value="DNA-bd_dom_sf"/>
</dbReference>
<organism evidence="8 9">
    <name type="scientific">Actinidia chinensis var. chinensis</name>
    <name type="common">Chinese soft-hair kiwi</name>
    <dbReference type="NCBI Taxonomy" id="1590841"/>
    <lineage>
        <taxon>Eukaryota</taxon>
        <taxon>Viridiplantae</taxon>
        <taxon>Streptophyta</taxon>
        <taxon>Embryophyta</taxon>
        <taxon>Tracheophyta</taxon>
        <taxon>Spermatophyta</taxon>
        <taxon>Magnoliopsida</taxon>
        <taxon>eudicotyledons</taxon>
        <taxon>Gunneridae</taxon>
        <taxon>Pentapetalae</taxon>
        <taxon>asterids</taxon>
        <taxon>Ericales</taxon>
        <taxon>Actinidiaceae</taxon>
        <taxon>Actinidia</taxon>
    </lineage>
</organism>
<keyword evidence="9" id="KW-1185">Reference proteome</keyword>
<reference evidence="9" key="2">
    <citation type="journal article" date="2018" name="BMC Genomics">
        <title>A manually annotated Actinidia chinensis var. chinensis (kiwifruit) genome highlights the challenges associated with draft genomes and gene prediction in plants.</title>
        <authorList>
            <person name="Pilkington S.M."/>
            <person name="Crowhurst R."/>
            <person name="Hilario E."/>
            <person name="Nardozza S."/>
            <person name="Fraser L."/>
            <person name="Peng Y."/>
            <person name="Gunaseelan K."/>
            <person name="Simpson R."/>
            <person name="Tahir J."/>
            <person name="Deroles S.C."/>
            <person name="Templeton K."/>
            <person name="Luo Z."/>
            <person name="Davy M."/>
            <person name="Cheng C."/>
            <person name="McNeilage M."/>
            <person name="Scaglione D."/>
            <person name="Liu Y."/>
            <person name="Zhang Q."/>
            <person name="Datson P."/>
            <person name="De Silva N."/>
            <person name="Gardiner S.E."/>
            <person name="Bassett H."/>
            <person name="Chagne D."/>
            <person name="McCallum J."/>
            <person name="Dzierzon H."/>
            <person name="Deng C."/>
            <person name="Wang Y.Y."/>
            <person name="Barron L."/>
            <person name="Manako K."/>
            <person name="Bowen J."/>
            <person name="Foster T.M."/>
            <person name="Erridge Z.A."/>
            <person name="Tiffin H."/>
            <person name="Waite C.N."/>
            <person name="Davies K.M."/>
            <person name="Grierson E.P."/>
            <person name="Laing W.A."/>
            <person name="Kirk R."/>
            <person name="Chen X."/>
            <person name="Wood M."/>
            <person name="Montefiori M."/>
            <person name="Brummell D.A."/>
            <person name="Schwinn K.E."/>
            <person name="Catanach A."/>
            <person name="Fullerton C."/>
            <person name="Li D."/>
            <person name="Meiyalaghan S."/>
            <person name="Nieuwenhuizen N."/>
            <person name="Read N."/>
            <person name="Prakash R."/>
            <person name="Hunter D."/>
            <person name="Zhang H."/>
            <person name="McKenzie M."/>
            <person name="Knabel M."/>
            <person name="Harris A."/>
            <person name="Allan A.C."/>
            <person name="Gleave A."/>
            <person name="Chen A."/>
            <person name="Janssen B.J."/>
            <person name="Plunkett B."/>
            <person name="Ampomah-Dwamena C."/>
            <person name="Voogd C."/>
            <person name="Leif D."/>
            <person name="Lafferty D."/>
            <person name="Souleyre E.J.F."/>
            <person name="Varkonyi-Gasic E."/>
            <person name="Gambi F."/>
            <person name="Hanley J."/>
            <person name="Yao J.L."/>
            <person name="Cheung J."/>
            <person name="David K.M."/>
            <person name="Warren B."/>
            <person name="Marsh K."/>
            <person name="Snowden K.C."/>
            <person name="Lin-Wang K."/>
            <person name="Brian L."/>
            <person name="Martinez-Sanchez M."/>
            <person name="Wang M."/>
            <person name="Ileperuma N."/>
            <person name="Macnee N."/>
            <person name="Campin R."/>
            <person name="McAtee P."/>
            <person name="Drummond R.S.M."/>
            <person name="Espley R.V."/>
            <person name="Ireland H.S."/>
            <person name="Wu R."/>
            <person name="Atkinson R.G."/>
            <person name="Karunairetnam S."/>
            <person name="Bulley S."/>
            <person name="Chunkath S."/>
            <person name="Hanley Z."/>
            <person name="Storey R."/>
            <person name="Thrimawithana A.H."/>
            <person name="Thomson S."/>
            <person name="David C."/>
            <person name="Testolin R."/>
            <person name="Huang H."/>
            <person name="Hellens R.P."/>
            <person name="Schaffer R.J."/>
        </authorList>
    </citation>
    <scope>NUCLEOTIDE SEQUENCE [LARGE SCALE GENOMIC DNA]</scope>
    <source>
        <strain evidence="9">cv. Red5</strain>
    </source>
</reference>